<name>A0A087C1J3_9BIFI</name>
<reference evidence="1 2" key="1">
    <citation type="submission" date="2014-03" db="EMBL/GenBank/DDBJ databases">
        <title>Genomics of Bifidobacteria.</title>
        <authorList>
            <person name="Ventura M."/>
            <person name="Milani C."/>
            <person name="Lugli G.A."/>
        </authorList>
    </citation>
    <scope>NUCLEOTIDE SEQUENCE [LARGE SCALE GENOMIC DNA]</scope>
    <source>
        <strain evidence="1 2">DSM 21395</strain>
    </source>
</reference>
<protein>
    <submittedName>
        <fullName evidence="1">Uncharacterized protein</fullName>
    </submittedName>
</protein>
<dbReference type="STRING" id="1437603.GCA_000771525_00374"/>
<organism evidence="1 2">
    <name type="scientific">Bifidobacterium mongoliense DSM 21395</name>
    <dbReference type="NCBI Taxonomy" id="1437603"/>
    <lineage>
        <taxon>Bacteria</taxon>
        <taxon>Bacillati</taxon>
        <taxon>Actinomycetota</taxon>
        <taxon>Actinomycetes</taxon>
        <taxon>Bifidobacteriales</taxon>
        <taxon>Bifidobacteriaceae</taxon>
        <taxon>Bifidobacterium</taxon>
    </lineage>
</organism>
<sequence length="694" mass="77279">MNSTTADTRDTLSETTSENILRFGQGSAVLDARTGAPQGFSCDVDQRREYLIDPEIPWHSPDFYWGTGAVVTSVGARTWNTPTRRVGGENSERLEFDLHQAGLTLSVTRTGGEHLTERYAWRNTGDTDLDITQLSIEAPFNNYYPSAEKALAECVHAHVFAGGNWAWAYAEPMDGSAPSLGLIVTRGAIHSYSLQTQNESVFSNVRGHIVLNVTDHAIAPDSFGGQPVIHLAAGEQYVLETELGWYDSRPAFEARTNAPAHFSSYASKVGGSIDLTTTLDARPDQGLTMERTASGYRLTSEQAGTYYVHLSGHGYEAKTEVLFHESLPTTVAKRVHYILEHQVASARPGTLAASLVSVDTRTGLQVIDPFWNDWTDGSERICMAVLLQKAVNHGWTNAEDAEATQRECDGWRDFVEEHLLDETGASRRGSTQPTESFGKRLYDMPWVAQFYCEHFRATKDEHDLDMLVRILHRLSELGGKHFLSIEFAETSACAASLLREHGRADEARTILDSVVSSAQYFLSLGRNIPPHEVAYEQSVVAPLLSLLIEAYRQTGEATYLNGIRERLPWLLSFSGFQPDCRLNGIAIRHWDGHWFGIMRSFGDTFPHYWSALTTEVLLRLPKEVRTEETDLMASQILRENMANYAPDGTATCAFVFPSSVDGRAMNRADPLANDQDEHLNIWMRMIEEEGASVD</sequence>
<keyword evidence="2" id="KW-1185">Reference proteome</keyword>
<dbReference type="Proteomes" id="UP000029082">
    <property type="component" value="Unassembled WGS sequence"/>
</dbReference>
<evidence type="ECO:0000313" key="2">
    <source>
        <dbReference type="Proteomes" id="UP000029082"/>
    </source>
</evidence>
<dbReference type="EMBL" id="JGZE01000009">
    <property type="protein sequence ID" value="KFI77143.1"/>
    <property type="molecule type" value="Genomic_DNA"/>
</dbReference>
<evidence type="ECO:0000313" key="1">
    <source>
        <dbReference type="EMBL" id="KFI77143.1"/>
    </source>
</evidence>
<dbReference type="GeneID" id="93094915"/>
<accession>A0A087C1J3</accession>
<proteinExistence type="predicted"/>
<gene>
    <name evidence="1" type="ORF">BMON_1239</name>
</gene>
<dbReference type="eggNOG" id="ENOG502ZC7A">
    <property type="taxonomic scope" value="Bacteria"/>
</dbReference>
<dbReference type="AlphaFoldDB" id="A0A087C1J3"/>
<dbReference type="RefSeq" id="WP_237745322.1">
    <property type="nucleotide sequence ID" value="NZ_JDUO01000013.1"/>
</dbReference>
<comment type="caution">
    <text evidence="1">The sequence shown here is derived from an EMBL/GenBank/DDBJ whole genome shotgun (WGS) entry which is preliminary data.</text>
</comment>